<evidence type="ECO:0000313" key="2">
    <source>
        <dbReference type="EMBL" id="KAK1734796.1"/>
    </source>
</evidence>
<dbReference type="AlphaFoldDB" id="A0AAD8XVT4"/>
<proteinExistence type="predicted"/>
<dbReference type="SUPFAM" id="SSF48371">
    <property type="entry name" value="ARM repeat"/>
    <property type="match status" value="1"/>
</dbReference>
<feature type="compositionally biased region" description="Low complexity" evidence="1">
    <location>
        <begin position="26"/>
        <end position="38"/>
    </location>
</feature>
<reference evidence="2" key="1">
    <citation type="submission" date="2023-06" db="EMBL/GenBank/DDBJ databases">
        <title>Survivors Of The Sea: Transcriptome response of Skeletonema marinoi to long-term dormancy.</title>
        <authorList>
            <person name="Pinder M.I.M."/>
            <person name="Kourtchenko O."/>
            <person name="Robertson E.K."/>
            <person name="Larsson T."/>
            <person name="Maumus F."/>
            <person name="Osuna-Cruz C.M."/>
            <person name="Vancaester E."/>
            <person name="Stenow R."/>
            <person name="Vandepoele K."/>
            <person name="Ploug H."/>
            <person name="Bruchert V."/>
            <person name="Godhe A."/>
            <person name="Topel M."/>
        </authorList>
    </citation>
    <scope>NUCLEOTIDE SEQUENCE</scope>
    <source>
        <strain evidence="2">R05AC</strain>
    </source>
</reference>
<dbReference type="InterPro" id="IPR016024">
    <property type="entry name" value="ARM-type_fold"/>
</dbReference>
<sequence length="1244" mass="135914">MKSGVVESSSCPSRWDALRSEKDAQSSASGSSRLSNSTGRRRRLNAPLNHMNGSITSSFSNNSNQSSASWRRRHQTNNSSSLNSRTPRPAEDDAIRKAIDNLRAAINNENDNSNAESIAELNIVLFGSSDPIFFKSLLQTNGMDPKMPLAKISNDMKWEAAYSLLQLLSSQTTTIQKTIHNQFILCIARTASSCLHLLASQNNGLGSIGSSSMSDVRLSECITILLDVLQLEEYGSTTMNGCNDLLCKSNLFQCIAQLLAISIVHGKTSKNTKDGRGPLCSWGAEKAVTLIIKDSVLPFLEGLMSSTDDALSGSMKSTHSHGAVECVCLLLLGTNDSDPTSATMVQPKAFQASKHAAAMLAALVVDVMPDGKETQRINPLRLRILRAVNACWRWSCESIHQNMKDPNMPTAELEMSLQCMTVTLITMHALERGKVQSRQSRGDTSEMDVSAIARDIKTLLAIEELNTFQPQLLRLLTSLCLAYPVSTANQWHLFLDKTCSAQPFLLSTMEEGTLALRRKDFDTASWALLPDAVQTVSALISSIPFTNWIGGDGRPSTRMNGGNFACRVRNAMITLLTSLTNLITAVKDNISEGGSYSDESHFELIMMQSSLVAGKLCILLPFNGNNNALLAPAVKLVQCAGDIFVLSARALESKRGDHNLLSSSMVRFSHVITAINDGGASISVPVKHWLSDASSYDFIGILLNDSYSESTLSSSPKCKLEMLTSIAKSAPWSITREPFNLASFREICANLCSVQNDTSRRLLGVKLIEAFIVGRKAYVIECTSERIQHNMELAVVPESFCHLLQSALRDQSSAVRTCAVTSFGSLLVTDWVVLLSHGSFIGSASSLDWTHVDSILSMCTPNGERSGNVRAAACKAVGGICTVCVGSLLSEEGLEKAVPFSDDFVVAISTKVCSKMEKALNDKTVSVRSMALFAIGNTSLALKDRCAFLSMHRMLPLVYACMKDKDDKVVGNAIRTIGHVSYFVYTPEFLSNEGGSVSDDLKLYGSLLSNLTGKVHDVLCDATGETSRELTWKQRNSAKKHAWGAATTIGMLLGHSHLLSHFDDSLVESALLQLFRCIQLHAFINEKVFAAAVNALTALPASLWQYISTTNSNVTACGLATFFNFLESPQRKAASSYQANVERLAKSFILIANKRDFYQMFLLRENLPFSIDFLYQWLISCDVQSSTLEQVVDAVTSQEVEHVIDVSDIQIFLSRTVQHNQLVQQLVQQDESMQPATSDDEDEL</sequence>
<name>A0AAD8XVT4_9STRA</name>
<evidence type="ECO:0000256" key="1">
    <source>
        <dbReference type="SAM" id="MobiDB-lite"/>
    </source>
</evidence>
<keyword evidence="3" id="KW-1185">Reference proteome</keyword>
<accession>A0AAD8XVT4</accession>
<dbReference type="InterPro" id="IPR011989">
    <property type="entry name" value="ARM-like"/>
</dbReference>
<feature type="compositionally biased region" description="Polar residues" evidence="1">
    <location>
        <begin position="1"/>
        <end position="12"/>
    </location>
</feature>
<gene>
    <name evidence="2" type="ORF">QTG54_014669</name>
</gene>
<organism evidence="2 3">
    <name type="scientific">Skeletonema marinoi</name>
    <dbReference type="NCBI Taxonomy" id="267567"/>
    <lineage>
        <taxon>Eukaryota</taxon>
        <taxon>Sar</taxon>
        <taxon>Stramenopiles</taxon>
        <taxon>Ochrophyta</taxon>
        <taxon>Bacillariophyta</taxon>
        <taxon>Coscinodiscophyceae</taxon>
        <taxon>Thalassiosirophycidae</taxon>
        <taxon>Thalassiosirales</taxon>
        <taxon>Skeletonemataceae</taxon>
        <taxon>Skeletonema</taxon>
        <taxon>Skeletonema marinoi-dohrnii complex</taxon>
    </lineage>
</organism>
<protein>
    <submittedName>
        <fullName evidence="2">Uncharacterized protein</fullName>
    </submittedName>
</protein>
<feature type="compositionally biased region" description="Low complexity" evidence="1">
    <location>
        <begin position="52"/>
        <end position="69"/>
    </location>
</feature>
<dbReference type="Proteomes" id="UP001224775">
    <property type="component" value="Unassembled WGS sequence"/>
</dbReference>
<dbReference type="Gene3D" id="1.25.10.10">
    <property type="entry name" value="Leucine-rich Repeat Variant"/>
    <property type="match status" value="1"/>
</dbReference>
<feature type="compositionally biased region" description="Polar residues" evidence="1">
    <location>
        <begin position="76"/>
        <end position="86"/>
    </location>
</feature>
<feature type="region of interest" description="Disordered" evidence="1">
    <location>
        <begin position="1"/>
        <end position="91"/>
    </location>
</feature>
<comment type="caution">
    <text evidence="2">The sequence shown here is derived from an EMBL/GenBank/DDBJ whole genome shotgun (WGS) entry which is preliminary data.</text>
</comment>
<dbReference type="EMBL" id="JATAAI010000037">
    <property type="protein sequence ID" value="KAK1734796.1"/>
    <property type="molecule type" value="Genomic_DNA"/>
</dbReference>
<evidence type="ECO:0000313" key="3">
    <source>
        <dbReference type="Proteomes" id="UP001224775"/>
    </source>
</evidence>